<keyword evidence="2" id="KW-1185">Reference proteome</keyword>
<sequence length="40" mass="4212">MLTLSVIRLEGPCSNILPHLEQAIPLLAWPGGIKSAIAST</sequence>
<evidence type="ECO:0000313" key="2">
    <source>
        <dbReference type="Proteomes" id="UP000287853"/>
    </source>
</evidence>
<dbReference type="AlphaFoldDB" id="A0A3S3UB08"/>
<protein>
    <submittedName>
        <fullName evidence="1">Uncharacterized protein</fullName>
    </submittedName>
</protein>
<organism evidence="1 2">
    <name type="scientific">Candidatus Electrothrix aarhusensis</name>
    <dbReference type="NCBI Taxonomy" id="1859131"/>
    <lineage>
        <taxon>Bacteria</taxon>
        <taxon>Pseudomonadati</taxon>
        <taxon>Thermodesulfobacteriota</taxon>
        <taxon>Desulfobulbia</taxon>
        <taxon>Desulfobulbales</taxon>
        <taxon>Desulfobulbaceae</taxon>
        <taxon>Candidatus Electrothrix</taxon>
    </lineage>
</organism>
<gene>
    <name evidence="1" type="ORF">H206_06968</name>
</gene>
<dbReference type="EMBL" id="MTKO01000028">
    <property type="protein sequence ID" value="RWX47731.1"/>
    <property type="molecule type" value="Genomic_DNA"/>
</dbReference>
<name>A0A3S3UB08_9BACT</name>
<proteinExistence type="predicted"/>
<accession>A0A3S3UB08</accession>
<reference evidence="1 2" key="1">
    <citation type="submission" date="2017-01" db="EMBL/GenBank/DDBJ databases">
        <title>The cable genome- insights into the physiology and evolution of filamentous bacteria capable of sulfide oxidation via long distance electron transfer.</title>
        <authorList>
            <person name="Schreiber L."/>
            <person name="Bjerg J.T."/>
            <person name="Boggild A."/>
            <person name="Van De Vossenberg J."/>
            <person name="Meysman F."/>
            <person name="Nielsen L.P."/>
            <person name="Schramm A."/>
            <person name="Kjeldsen K.U."/>
        </authorList>
    </citation>
    <scope>NUCLEOTIDE SEQUENCE [LARGE SCALE GENOMIC DNA]</scope>
    <source>
        <strain evidence="1">MCF</strain>
    </source>
</reference>
<dbReference type="Proteomes" id="UP000287853">
    <property type="component" value="Unassembled WGS sequence"/>
</dbReference>
<comment type="caution">
    <text evidence="1">The sequence shown here is derived from an EMBL/GenBank/DDBJ whole genome shotgun (WGS) entry which is preliminary data.</text>
</comment>
<evidence type="ECO:0000313" key="1">
    <source>
        <dbReference type="EMBL" id="RWX47731.1"/>
    </source>
</evidence>